<proteinExistence type="predicted"/>
<keyword evidence="1" id="KW-0472">Membrane</keyword>
<dbReference type="RefSeq" id="WP_377745395.1">
    <property type="nucleotide sequence ID" value="NZ_JBHRXJ010000011.1"/>
</dbReference>
<comment type="caution">
    <text evidence="2">The sequence shown here is derived from an EMBL/GenBank/DDBJ whole genome shotgun (WGS) entry which is preliminary data.</text>
</comment>
<accession>A0ABV7R7Q6</accession>
<dbReference type="InterPro" id="IPR046575">
    <property type="entry name" value="DUF6635"/>
</dbReference>
<evidence type="ECO:0000313" key="3">
    <source>
        <dbReference type="Proteomes" id="UP001595721"/>
    </source>
</evidence>
<keyword evidence="1" id="KW-1133">Transmembrane helix</keyword>
<feature type="transmembrane region" description="Helical" evidence="1">
    <location>
        <begin position="203"/>
        <end position="232"/>
    </location>
</feature>
<evidence type="ECO:0000313" key="2">
    <source>
        <dbReference type="EMBL" id="MFC3529439.1"/>
    </source>
</evidence>
<gene>
    <name evidence="2" type="ORF">ACFOMH_14765</name>
</gene>
<dbReference type="EMBL" id="JBHRXJ010000011">
    <property type="protein sequence ID" value="MFC3529439.1"/>
    <property type="molecule type" value="Genomic_DNA"/>
</dbReference>
<protein>
    <submittedName>
        <fullName evidence="2">DUF6635 family protein</fullName>
    </submittedName>
</protein>
<reference evidence="3" key="1">
    <citation type="journal article" date="2019" name="Int. J. Syst. Evol. Microbiol.">
        <title>The Global Catalogue of Microorganisms (GCM) 10K type strain sequencing project: providing services to taxonomists for standard genome sequencing and annotation.</title>
        <authorList>
            <consortium name="The Broad Institute Genomics Platform"/>
            <consortium name="The Broad Institute Genome Sequencing Center for Infectious Disease"/>
            <person name="Wu L."/>
            <person name="Ma J."/>
        </authorList>
    </citation>
    <scope>NUCLEOTIDE SEQUENCE [LARGE SCALE GENOMIC DNA]</scope>
    <source>
        <strain evidence="3">KCTC 42899</strain>
    </source>
</reference>
<dbReference type="Pfam" id="PF20340">
    <property type="entry name" value="DUF6635"/>
    <property type="match status" value="1"/>
</dbReference>
<evidence type="ECO:0000256" key="1">
    <source>
        <dbReference type="SAM" id="Phobius"/>
    </source>
</evidence>
<organism evidence="2 3">
    <name type="scientific">Paracoccus mangrovi</name>
    <dbReference type="NCBI Taxonomy" id="1715645"/>
    <lineage>
        <taxon>Bacteria</taxon>
        <taxon>Pseudomonadati</taxon>
        <taxon>Pseudomonadota</taxon>
        <taxon>Alphaproteobacteria</taxon>
        <taxon>Rhodobacterales</taxon>
        <taxon>Paracoccaceae</taxon>
        <taxon>Paracoccus</taxon>
    </lineage>
</organism>
<keyword evidence="3" id="KW-1185">Reference proteome</keyword>
<keyword evidence="1" id="KW-0812">Transmembrane</keyword>
<dbReference type="Proteomes" id="UP001595721">
    <property type="component" value="Unassembled WGS sequence"/>
</dbReference>
<sequence length="280" mass="31042">MPQPPAPQPADPRPLTRREAEVGRFVRARYGLRGSLALHRHALGLDLLRAPLNVMLSPLFLLTRLIAAPLRWVGLRRAADWLIQRRIFLRSDMARQIETDLTGFLDRLADQGLAPRAPADVTRRAIADYAETRNAVSEITTSLMVLAAGLLLFHRATPGVISLAGPLAQLRAQTRAIEDFALGNWMGRMWYGAFPTELSTLELVLTGVVLAVLASVLTTFAGLIADPVQLWTGIHRRRLMRMLARLDQAREGPAMAREHVLARLGDLSDTAISLWRSFKG</sequence>
<name>A0ABV7R7Q6_9RHOB</name>